<dbReference type="InterPro" id="IPR013325">
    <property type="entry name" value="RNA_pol_sigma_r2"/>
</dbReference>
<keyword evidence="2" id="KW-0805">Transcription regulation</keyword>
<organism evidence="7 8">
    <name type="scientific">Deminuibacter soli</name>
    <dbReference type="NCBI Taxonomy" id="2291815"/>
    <lineage>
        <taxon>Bacteria</taxon>
        <taxon>Pseudomonadati</taxon>
        <taxon>Bacteroidota</taxon>
        <taxon>Chitinophagia</taxon>
        <taxon>Chitinophagales</taxon>
        <taxon>Chitinophagaceae</taxon>
        <taxon>Deminuibacter</taxon>
    </lineage>
</organism>
<evidence type="ECO:0000313" key="8">
    <source>
        <dbReference type="Proteomes" id="UP000261284"/>
    </source>
</evidence>
<dbReference type="InterPro" id="IPR039425">
    <property type="entry name" value="RNA_pol_sigma-70-like"/>
</dbReference>
<dbReference type="SUPFAM" id="SSF88659">
    <property type="entry name" value="Sigma3 and sigma4 domains of RNA polymerase sigma factors"/>
    <property type="match status" value="1"/>
</dbReference>
<dbReference type="Pfam" id="PF04542">
    <property type="entry name" value="Sigma70_r2"/>
    <property type="match status" value="1"/>
</dbReference>
<dbReference type="NCBIfam" id="TIGR02937">
    <property type="entry name" value="sigma70-ECF"/>
    <property type="match status" value="1"/>
</dbReference>
<reference evidence="7 8" key="1">
    <citation type="submission" date="2018-08" db="EMBL/GenBank/DDBJ databases">
        <title>Chitinophagaceae sp. K23C18032701, a novel bacterium isolated from forest soil.</title>
        <authorList>
            <person name="Wang C."/>
        </authorList>
    </citation>
    <scope>NUCLEOTIDE SEQUENCE [LARGE SCALE GENOMIC DNA]</scope>
    <source>
        <strain evidence="7 8">K23C18032701</strain>
    </source>
</reference>
<dbReference type="Gene3D" id="1.10.10.10">
    <property type="entry name" value="Winged helix-like DNA-binding domain superfamily/Winged helix DNA-binding domain"/>
    <property type="match status" value="1"/>
</dbReference>
<dbReference type="InterPro" id="IPR036388">
    <property type="entry name" value="WH-like_DNA-bd_sf"/>
</dbReference>
<dbReference type="GO" id="GO:0016987">
    <property type="term" value="F:sigma factor activity"/>
    <property type="evidence" value="ECO:0007669"/>
    <property type="project" value="UniProtKB-KW"/>
</dbReference>
<keyword evidence="8" id="KW-1185">Reference proteome</keyword>
<dbReference type="InterPro" id="IPR007627">
    <property type="entry name" value="RNA_pol_sigma70_r2"/>
</dbReference>
<evidence type="ECO:0008006" key="9">
    <source>
        <dbReference type="Google" id="ProtNLM"/>
    </source>
</evidence>
<dbReference type="Proteomes" id="UP000261284">
    <property type="component" value="Unassembled WGS sequence"/>
</dbReference>
<evidence type="ECO:0000259" key="6">
    <source>
        <dbReference type="Pfam" id="PF08281"/>
    </source>
</evidence>
<dbReference type="InterPro" id="IPR014284">
    <property type="entry name" value="RNA_pol_sigma-70_dom"/>
</dbReference>
<dbReference type="InterPro" id="IPR013249">
    <property type="entry name" value="RNA_pol_sigma70_r4_t2"/>
</dbReference>
<evidence type="ECO:0000313" key="7">
    <source>
        <dbReference type="EMBL" id="RFM29975.1"/>
    </source>
</evidence>
<feature type="domain" description="RNA polymerase sigma factor 70 region 4 type 2" evidence="6">
    <location>
        <begin position="123"/>
        <end position="172"/>
    </location>
</feature>
<dbReference type="SUPFAM" id="SSF88946">
    <property type="entry name" value="Sigma2 domain of RNA polymerase sigma factors"/>
    <property type="match status" value="1"/>
</dbReference>
<dbReference type="PANTHER" id="PTHR43133">
    <property type="entry name" value="RNA POLYMERASE ECF-TYPE SIGMA FACTO"/>
    <property type="match status" value="1"/>
</dbReference>
<dbReference type="RefSeq" id="WP_116845731.1">
    <property type="nucleotide sequence ID" value="NZ_QTJU01000001.1"/>
</dbReference>
<dbReference type="AlphaFoldDB" id="A0A3E1NPW4"/>
<accession>A0A3E1NPW4</accession>
<dbReference type="EMBL" id="QTJU01000001">
    <property type="protein sequence ID" value="RFM29975.1"/>
    <property type="molecule type" value="Genomic_DNA"/>
</dbReference>
<dbReference type="PANTHER" id="PTHR43133:SF46">
    <property type="entry name" value="RNA POLYMERASE SIGMA-70 FACTOR ECF SUBFAMILY"/>
    <property type="match status" value="1"/>
</dbReference>
<name>A0A3E1NPW4_9BACT</name>
<dbReference type="InterPro" id="IPR013324">
    <property type="entry name" value="RNA_pol_sigma_r3/r4-like"/>
</dbReference>
<dbReference type="Gene3D" id="1.10.1740.10">
    <property type="match status" value="1"/>
</dbReference>
<evidence type="ECO:0000259" key="5">
    <source>
        <dbReference type="Pfam" id="PF04542"/>
    </source>
</evidence>
<dbReference type="OrthoDB" id="653814at2"/>
<evidence type="ECO:0000256" key="1">
    <source>
        <dbReference type="ARBA" id="ARBA00010641"/>
    </source>
</evidence>
<keyword evidence="3" id="KW-0731">Sigma factor</keyword>
<sequence length="183" mass="21699">MQSGKQSLSDEQLIEYLKNDREDVFWMLYNRYLPILLFEAFQLLGRRDEAQDVVQEVLVRFWRSKHYLNVDSSLKLFLFRSVRNESINMLRSRKRQTEMLQKYRGTVCEWESVNPSENIEIGRAIQRAHKMLPPQQAMAFRLNILERRKKTDIAAAMGISINSVKTHLRLAVTSMKKRLVPLR</sequence>
<evidence type="ECO:0000256" key="2">
    <source>
        <dbReference type="ARBA" id="ARBA00023015"/>
    </source>
</evidence>
<dbReference type="GO" id="GO:0003677">
    <property type="term" value="F:DNA binding"/>
    <property type="evidence" value="ECO:0007669"/>
    <property type="project" value="InterPro"/>
</dbReference>
<evidence type="ECO:0000256" key="3">
    <source>
        <dbReference type="ARBA" id="ARBA00023082"/>
    </source>
</evidence>
<comment type="caution">
    <text evidence="7">The sequence shown here is derived from an EMBL/GenBank/DDBJ whole genome shotgun (WGS) entry which is preliminary data.</text>
</comment>
<comment type="similarity">
    <text evidence="1">Belongs to the sigma-70 factor family. ECF subfamily.</text>
</comment>
<evidence type="ECO:0000256" key="4">
    <source>
        <dbReference type="ARBA" id="ARBA00023163"/>
    </source>
</evidence>
<keyword evidence="4" id="KW-0804">Transcription</keyword>
<proteinExistence type="inferred from homology"/>
<feature type="domain" description="RNA polymerase sigma-70 region 2" evidence="5">
    <location>
        <begin position="28"/>
        <end position="95"/>
    </location>
</feature>
<dbReference type="GO" id="GO:0006352">
    <property type="term" value="P:DNA-templated transcription initiation"/>
    <property type="evidence" value="ECO:0007669"/>
    <property type="project" value="InterPro"/>
</dbReference>
<gene>
    <name evidence="7" type="ORF">DXN05_03095</name>
</gene>
<protein>
    <recommendedName>
        <fullName evidence="9">RNA polymerase sigma-70 factor</fullName>
    </recommendedName>
</protein>
<dbReference type="Pfam" id="PF08281">
    <property type="entry name" value="Sigma70_r4_2"/>
    <property type="match status" value="1"/>
</dbReference>